<organism evidence="1 2">
    <name type="scientific">Chlorella ohadii</name>
    <dbReference type="NCBI Taxonomy" id="2649997"/>
    <lineage>
        <taxon>Eukaryota</taxon>
        <taxon>Viridiplantae</taxon>
        <taxon>Chlorophyta</taxon>
        <taxon>core chlorophytes</taxon>
        <taxon>Trebouxiophyceae</taxon>
        <taxon>Chlorellales</taxon>
        <taxon>Chlorellaceae</taxon>
        <taxon>Chlorella clade</taxon>
        <taxon>Chlorella</taxon>
    </lineage>
</organism>
<protein>
    <submittedName>
        <fullName evidence="1">Uncharacterized protein</fullName>
    </submittedName>
</protein>
<gene>
    <name evidence="1" type="ORF">COHA_007173</name>
</gene>
<evidence type="ECO:0000313" key="1">
    <source>
        <dbReference type="EMBL" id="KAI7839031.1"/>
    </source>
</evidence>
<sequence>MTAEELHEVHPSFHHVYVPPWAVPMAPPQQTVRAFREAGTQTSTGAIQARPHASHTAEDVADHFQAFMQHFAASLPHLAMALADMHLNLGGDDPLFVKSQYYFNALLQLKDEMSQLGERLQPPAP</sequence>
<accession>A0AAD5H027</accession>
<comment type="caution">
    <text evidence="1">The sequence shown here is derived from an EMBL/GenBank/DDBJ whole genome shotgun (WGS) entry which is preliminary data.</text>
</comment>
<dbReference type="AlphaFoldDB" id="A0AAD5H027"/>
<reference evidence="1" key="1">
    <citation type="submission" date="2020-11" db="EMBL/GenBank/DDBJ databases">
        <title>Chlorella ohadii genome sequencing and assembly.</title>
        <authorList>
            <person name="Murik O."/>
            <person name="Treves H."/>
            <person name="Kedem I."/>
            <person name="Shotland Y."/>
            <person name="Kaplan A."/>
        </authorList>
    </citation>
    <scope>NUCLEOTIDE SEQUENCE</scope>
    <source>
        <strain evidence="1">1</strain>
    </source>
</reference>
<keyword evidence="2" id="KW-1185">Reference proteome</keyword>
<name>A0AAD5H027_9CHLO</name>
<proteinExistence type="predicted"/>
<evidence type="ECO:0000313" key="2">
    <source>
        <dbReference type="Proteomes" id="UP001205105"/>
    </source>
</evidence>
<dbReference type="Proteomes" id="UP001205105">
    <property type="component" value="Unassembled WGS sequence"/>
</dbReference>
<dbReference type="EMBL" id="JADXDR010000108">
    <property type="protein sequence ID" value="KAI7839031.1"/>
    <property type="molecule type" value="Genomic_DNA"/>
</dbReference>